<protein>
    <submittedName>
        <fullName evidence="3">Uncharacterized protein</fullName>
    </submittedName>
</protein>
<evidence type="ECO:0000256" key="2">
    <source>
        <dbReference type="ARBA" id="ARBA00022729"/>
    </source>
</evidence>
<gene>
    <name evidence="3" type="ORF">FKW77_001568</name>
</gene>
<organism evidence="3 4">
    <name type="scientific">Venturia effusa</name>
    <dbReference type="NCBI Taxonomy" id="50376"/>
    <lineage>
        <taxon>Eukaryota</taxon>
        <taxon>Fungi</taxon>
        <taxon>Dikarya</taxon>
        <taxon>Ascomycota</taxon>
        <taxon>Pezizomycotina</taxon>
        <taxon>Dothideomycetes</taxon>
        <taxon>Pleosporomycetidae</taxon>
        <taxon>Venturiales</taxon>
        <taxon>Venturiaceae</taxon>
        <taxon>Venturia</taxon>
    </lineage>
</organism>
<dbReference type="OrthoDB" id="447314at2759"/>
<dbReference type="InterPro" id="IPR018559">
    <property type="entry name" value="DUF2015"/>
</dbReference>
<evidence type="ECO:0000313" key="3">
    <source>
        <dbReference type="EMBL" id="QDS69926.1"/>
    </source>
</evidence>
<keyword evidence="4" id="KW-1185">Reference proteome</keyword>
<sequence>MGLMFYSISFLVLVAGTVLYATRAYWVHHVPIPESFIRYAPLPQNFREDVEAGLHSADFDMTGNVEGDSRSGLDETAKKEVLRIMKRRGVGFDEARRIFMEQSFKKSGIGKDGLPTDPKLVTFS</sequence>
<proteinExistence type="inferred from homology"/>
<evidence type="ECO:0000313" key="4">
    <source>
        <dbReference type="Proteomes" id="UP000316270"/>
    </source>
</evidence>
<name>A0A517L2T4_9PEZI</name>
<comment type="similarity">
    <text evidence="1">Belongs to the UPF0357 family.</text>
</comment>
<dbReference type="EMBL" id="CP042188">
    <property type="protein sequence ID" value="QDS69926.1"/>
    <property type="molecule type" value="Genomic_DNA"/>
</dbReference>
<reference evidence="3 4" key="1">
    <citation type="submission" date="2019-07" db="EMBL/GenBank/DDBJ databases">
        <title>Finished genome of Venturia effusa.</title>
        <authorList>
            <person name="Young C.A."/>
            <person name="Cox M.P."/>
            <person name="Ganley A.R.D."/>
            <person name="David W.J."/>
        </authorList>
    </citation>
    <scope>NUCLEOTIDE SEQUENCE [LARGE SCALE GENOMIC DNA]</scope>
    <source>
        <strain evidence="4">albino</strain>
    </source>
</reference>
<dbReference type="Proteomes" id="UP000316270">
    <property type="component" value="Chromosome 4"/>
</dbReference>
<keyword evidence="2" id="KW-0732">Signal</keyword>
<dbReference type="PANTHER" id="PTHR28023">
    <property type="entry name" value="UPF0357 PROTEIN YCL012C"/>
    <property type="match status" value="1"/>
</dbReference>
<dbReference type="AlphaFoldDB" id="A0A517L2T4"/>
<dbReference type="Pfam" id="PF09435">
    <property type="entry name" value="DUF2015"/>
    <property type="match status" value="1"/>
</dbReference>
<dbReference type="PANTHER" id="PTHR28023:SF1">
    <property type="entry name" value="UPF0357 PROTEIN YCL012C"/>
    <property type="match status" value="1"/>
</dbReference>
<accession>A0A517L2T4</accession>
<evidence type="ECO:0000256" key="1">
    <source>
        <dbReference type="ARBA" id="ARBA00008325"/>
    </source>
</evidence>